<evidence type="ECO:0000256" key="2">
    <source>
        <dbReference type="ARBA" id="ARBA00022801"/>
    </source>
</evidence>
<keyword evidence="2" id="KW-0378">Hydrolase</keyword>
<sequence>MARNLLLLALLFFALVSSRSFSWTPSPKPAAAAPPPESPSPATALFVLGDSSVNCGDNTFFYPVLPVNFSSPFCDRSRHRLLPDLIAARMGLPPPRPFYSLNGSAAAAAARGVNFGSTPATILSAVGGGGGGGGGFVFMFQTLSQQVRQVFETLQLVQLLSGPAAARHLASSALFLLSFGADDYARLLSPASDPAALPPMYGRRGFARLLASQMIRAVQDLYDADVRRVAVVGVGPLGCAPRVVWEGARGSDGRDCVDEVNELIQGYNAKLAARLTSLRSQLPEAEIVFCDVYKAVTEIISNPSVYGFENVRDACCGFGRFGGMIGCLAGEMACTEPEKHVWWDFYSTSDAVNAILANWLWSPSPGPGISICQPISLQQLAGAE</sequence>
<keyword evidence="4" id="KW-0732">Signal</keyword>
<keyword evidence="3" id="KW-0443">Lipid metabolism</keyword>
<dbReference type="PANTHER" id="PTHR45648:SF7">
    <property type="entry name" value="OS12G0126100 PROTEIN"/>
    <property type="match status" value="1"/>
</dbReference>
<evidence type="ECO:0000256" key="4">
    <source>
        <dbReference type="SAM" id="SignalP"/>
    </source>
</evidence>
<dbReference type="GO" id="GO:0016788">
    <property type="term" value="F:hydrolase activity, acting on ester bonds"/>
    <property type="evidence" value="ECO:0007669"/>
    <property type="project" value="InterPro"/>
</dbReference>
<gene>
    <name evidence="5" type="ORF">ACMD2_13187</name>
</gene>
<organism evidence="5 6">
    <name type="scientific">Ananas comosus</name>
    <name type="common">Pineapple</name>
    <name type="synonym">Ananas ananas</name>
    <dbReference type="NCBI Taxonomy" id="4615"/>
    <lineage>
        <taxon>Eukaryota</taxon>
        <taxon>Viridiplantae</taxon>
        <taxon>Streptophyta</taxon>
        <taxon>Embryophyta</taxon>
        <taxon>Tracheophyta</taxon>
        <taxon>Spermatophyta</taxon>
        <taxon>Magnoliopsida</taxon>
        <taxon>Liliopsida</taxon>
        <taxon>Poales</taxon>
        <taxon>Bromeliaceae</taxon>
        <taxon>Bromelioideae</taxon>
        <taxon>Ananas</taxon>
    </lineage>
</organism>
<protein>
    <submittedName>
        <fullName evidence="5">GDSL esterase/lipase</fullName>
    </submittedName>
</protein>
<evidence type="ECO:0000313" key="5">
    <source>
        <dbReference type="EMBL" id="OAY65420.1"/>
    </source>
</evidence>
<dbReference type="AlphaFoldDB" id="A0A199ULH1"/>
<comment type="caution">
    <text evidence="5">The sequence shown here is derived from an EMBL/GenBank/DDBJ whole genome shotgun (WGS) entry which is preliminary data.</text>
</comment>
<dbReference type="InterPro" id="IPR001087">
    <property type="entry name" value="GDSL"/>
</dbReference>
<proteinExistence type="inferred from homology"/>
<feature type="chain" id="PRO_5008285304" evidence="4">
    <location>
        <begin position="21"/>
        <end position="384"/>
    </location>
</feature>
<dbReference type="InterPro" id="IPR051058">
    <property type="entry name" value="GDSL_Est/Lipase"/>
</dbReference>
<dbReference type="STRING" id="4615.A0A199ULH1"/>
<feature type="non-terminal residue" evidence="5">
    <location>
        <position position="384"/>
    </location>
</feature>
<evidence type="ECO:0000313" key="6">
    <source>
        <dbReference type="Proteomes" id="UP000092600"/>
    </source>
</evidence>
<name>A0A199ULH1_ANACO</name>
<dbReference type="EMBL" id="LSRQ01006976">
    <property type="protein sequence ID" value="OAY65420.1"/>
    <property type="molecule type" value="Genomic_DNA"/>
</dbReference>
<reference evidence="5 6" key="1">
    <citation type="journal article" date="2016" name="DNA Res.">
        <title>The draft genome of MD-2 pineapple using hybrid error correction of long reads.</title>
        <authorList>
            <person name="Redwan R.M."/>
            <person name="Saidin A."/>
            <person name="Kumar S.V."/>
        </authorList>
    </citation>
    <scope>NUCLEOTIDE SEQUENCE [LARGE SCALE GENOMIC DNA]</scope>
    <source>
        <strain evidence="6">cv. MD2</strain>
        <tissue evidence="5">Leaf</tissue>
    </source>
</reference>
<dbReference type="PANTHER" id="PTHR45648">
    <property type="entry name" value="GDSL LIPASE/ACYLHYDROLASE FAMILY PROTEIN (AFU_ORTHOLOGUE AFUA_4G14700)"/>
    <property type="match status" value="1"/>
</dbReference>
<dbReference type="Proteomes" id="UP000092600">
    <property type="component" value="Unassembled WGS sequence"/>
</dbReference>
<dbReference type="InterPro" id="IPR036514">
    <property type="entry name" value="SGNH_hydro_sf"/>
</dbReference>
<comment type="similarity">
    <text evidence="1">Belongs to the 'GDSL' lipolytic enzyme family.</text>
</comment>
<evidence type="ECO:0000256" key="3">
    <source>
        <dbReference type="ARBA" id="ARBA00022963"/>
    </source>
</evidence>
<dbReference type="GO" id="GO:0016042">
    <property type="term" value="P:lipid catabolic process"/>
    <property type="evidence" value="ECO:0007669"/>
    <property type="project" value="UniProtKB-KW"/>
</dbReference>
<dbReference type="Gene3D" id="3.40.50.1110">
    <property type="entry name" value="SGNH hydrolase"/>
    <property type="match status" value="1"/>
</dbReference>
<dbReference type="Pfam" id="PF00657">
    <property type="entry name" value="Lipase_GDSL"/>
    <property type="match status" value="1"/>
</dbReference>
<accession>A0A199ULH1</accession>
<feature type="signal peptide" evidence="4">
    <location>
        <begin position="1"/>
        <end position="20"/>
    </location>
</feature>
<keyword evidence="3" id="KW-0442">Lipid degradation</keyword>
<evidence type="ECO:0000256" key="1">
    <source>
        <dbReference type="ARBA" id="ARBA00008668"/>
    </source>
</evidence>